<protein>
    <submittedName>
        <fullName evidence="1">Uncharacterized protein</fullName>
    </submittedName>
</protein>
<sequence>MLLFKLLFRMTVSRQAPQDLLPVVVVAVHLHVLDAQPATLERLHARVVDKGDHLGGTFSAAAEVCFVVRVAAAGVAITTPAPGGVPSARLRAAVHWTRRGRNIPKRCVNIQCCFTMDDEISTELGICALDSQGAAAIPTRRVRELERS</sequence>
<organism evidence="1 2">
    <name type="scientific">Variovorax guangxiensis</name>
    <dbReference type="NCBI Taxonomy" id="1775474"/>
    <lineage>
        <taxon>Bacteria</taxon>
        <taxon>Pseudomonadati</taxon>
        <taxon>Pseudomonadota</taxon>
        <taxon>Betaproteobacteria</taxon>
        <taxon>Burkholderiales</taxon>
        <taxon>Comamonadaceae</taxon>
        <taxon>Variovorax</taxon>
    </lineage>
</organism>
<evidence type="ECO:0000313" key="2">
    <source>
        <dbReference type="Proteomes" id="UP000524450"/>
    </source>
</evidence>
<dbReference type="AlphaFoldDB" id="A0A840FQU5"/>
<dbReference type="Proteomes" id="UP000524450">
    <property type="component" value="Unassembled WGS sequence"/>
</dbReference>
<reference evidence="1 2" key="1">
    <citation type="submission" date="2020-08" db="EMBL/GenBank/DDBJ databases">
        <title>Genomic Encyclopedia of Type Strains, Phase IV (KMG-V): Genome sequencing to study the core and pangenomes of soil and plant-associated prokaryotes.</title>
        <authorList>
            <person name="Whitman W."/>
        </authorList>
    </citation>
    <scope>NUCLEOTIDE SEQUENCE [LARGE SCALE GENOMIC DNA]</scope>
    <source>
        <strain evidence="1 2">34/80</strain>
    </source>
</reference>
<dbReference type="EMBL" id="JACIFZ010000009">
    <property type="protein sequence ID" value="MBB4224956.1"/>
    <property type="molecule type" value="Genomic_DNA"/>
</dbReference>
<proteinExistence type="predicted"/>
<name>A0A840FQU5_9BURK</name>
<evidence type="ECO:0000313" key="1">
    <source>
        <dbReference type="EMBL" id="MBB4224956.1"/>
    </source>
</evidence>
<gene>
    <name evidence="1" type="ORF">GGD71_005765</name>
</gene>
<comment type="caution">
    <text evidence="1">The sequence shown here is derived from an EMBL/GenBank/DDBJ whole genome shotgun (WGS) entry which is preliminary data.</text>
</comment>
<accession>A0A840FQU5</accession>